<dbReference type="GO" id="GO:0005524">
    <property type="term" value="F:ATP binding"/>
    <property type="evidence" value="ECO:0007669"/>
    <property type="project" value="UniProtKB-UniRule"/>
</dbReference>
<keyword evidence="8 10" id="KW-0067">ATP-binding</keyword>
<evidence type="ECO:0000256" key="11">
    <source>
        <dbReference type="PIRSR" id="PIRSR001558-1"/>
    </source>
</evidence>
<name>A0A024T9W1_9STRA</name>
<evidence type="ECO:0000256" key="2">
    <source>
        <dbReference type="ARBA" id="ARBA00010385"/>
    </source>
</evidence>
<keyword evidence="7 10" id="KW-0547">Nucleotide-binding</keyword>
<dbReference type="InterPro" id="IPR014042">
    <property type="entry name" value="Glutathione_synthase_a-hlx"/>
</dbReference>
<dbReference type="EC" id="6.3.2.3" evidence="10"/>
<feature type="binding site" evidence="11">
    <location>
        <begin position="423"/>
        <end position="426"/>
    </location>
    <ligand>
        <name>ATP</name>
        <dbReference type="ChEBI" id="CHEBI:30616"/>
    </ligand>
</feature>
<evidence type="ECO:0000313" key="15">
    <source>
        <dbReference type="EMBL" id="ETV90386.1"/>
    </source>
</evidence>
<comment type="similarity">
    <text evidence="2 10">Belongs to the eukaryotic GSH synthase family.</text>
</comment>
<evidence type="ECO:0000256" key="1">
    <source>
        <dbReference type="ARBA" id="ARBA00004965"/>
    </source>
</evidence>
<evidence type="ECO:0000259" key="14">
    <source>
        <dbReference type="Pfam" id="PF03199"/>
    </source>
</evidence>
<dbReference type="NCBIfam" id="TIGR01986">
    <property type="entry name" value="glut_syn_euk"/>
    <property type="match status" value="1"/>
</dbReference>
<feature type="binding site" evidence="11">
    <location>
        <position position="332"/>
    </location>
    <ligand>
        <name>ATP</name>
        <dbReference type="ChEBI" id="CHEBI:30616"/>
    </ligand>
</feature>
<feature type="binding site" evidence="11">
    <location>
        <position position="482"/>
    </location>
    <ligand>
        <name>ATP</name>
        <dbReference type="ChEBI" id="CHEBI:30616"/>
    </ligand>
</feature>
<dbReference type="Pfam" id="PF03917">
    <property type="entry name" value="GSH_synth_ATP"/>
    <property type="match status" value="1"/>
</dbReference>
<dbReference type="eggNOG" id="KOG0021">
    <property type="taxonomic scope" value="Eukaryota"/>
</dbReference>
<dbReference type="Gene3D" id="3.30.470.20">
    <property type="entry name" value="ATP-grasp fold, B domain"/>
    <property type="match status" value="1"/>
</dbReference>
<gene>
    <name evidence="15" type="ORF">H310_14815</name>
</gene>
<dbReference type="Gene3D" id="3.30.1490.80">
    <property type="match status" value="1"/>
</dbReference>
<keyword evidence="5 10" id="KW-0317">Glutathione biosynthesis</keyword>
<keyword evidence="9 10" id="KW-0460">Magnesium</keyword>
<evidence type="ECO:0000256" key="7">
    <source>
        <dbReference type="ARBA" id="ARBA00022741"/>
    </source>
</evidence>
<dbReference type="GO" id="GO:0000287">
    <property type="term" value="F:magnesium ion binding"/>
    <property type="evidence" value="ECO:0007669"/>
    <property type="project" value="UniProtKB-UniRule"/>
</dbReference>
<dbReference type="SUPFAM" id="SSF56059">
    <property type="entry name" value="Glutathione synthetase ATP-binding domain-like"/>
    <property type="match status" value="1"/>
</dbReference>
<feature type="binding site" evidence="13">
    <location>
        <begin position="163"/>
        <end position="166"/>
    </location>
    <ligand>
        <name>substrate</name>
    </ligand>
</feature>
<feature type="binding site" evidence="11">
    <location>
        <position position="476"/>
    </location>
    <ligand>
        <name>ATP</name>
        <dbReference type="ChEBI" id="CHEBI:30616"/>
    </ligand>
</feature>
<evidence type="ECO:0000256" key="10">
    <source>
        <dbReference type="PIRNR" id="PIRNR001558"/>
    </source>
</evidence>
<dbReference type="PANTHER" id="PTHR11130:SF0">
    <property type="entry name" value="GLUTATHIONE SYNTHETASE"/>
    <property type="match status" value="1"/>
</dbReference>
<dbReference type="PIRSF" id="PIRSF001558">
    <property type="entry name" value="GSHase"/>
    <property type="match status" value="1"/>
</dbReference>
<dbReference type="InterPro" id="IPR014049">
    <property type="entry name" value="Glutathione_synthase_N_euk"/>
</dbReference>
<evidence type="ECO:0000256" key="13">
    <source>
        <dbReference type="PIRSR" id="PIRSR001558-3"/>
    </source>
</evidence>
<keyword evidence="6 10" id="KW-0479">Metal-binding</keyword>
<dbReference type="UniPathway" id="UPA00142">
    <property type="reaction ID" value="UER00210"/>
</dbReference>
<evidence type="ECO:0000256" key="4">
    <source>
        <dbReference type="ARBA" id="ARBA00022598"/>
    </source>
</evidence>
<evidence type="ECO:0000256" key="3">
    <source>
        <dbReference type="ARBA" id="ARBA00011738"/>
    </source>
</evidence>
<comment type="pathway">
    <text evidence="1 10">Sulfur metabolism; glutathione biosynthesis; glutathione from L-cysteine and L-glutamate: step 2/2.</text>
</comment>
<dbReference type="Gene3D" id="3.40.50.1760">
    <property type="entry name" value="Glutathione synthase, substrate-binding domain superfamily, eukaryotic"/>
    <property type="match status" value="1"/>
</dbReference>
<dbReference type="GO" id="GO:0004363">
    <property type="term" value="F:glutathione synthase activity"/>
    <property type="evidence" value="ECO:0007669"/>
    <property type="project" value="UniProtKB-UniRule"/>
</dbReference>
<comment type="cofactor">
    <cofactor evidence="10 12">
        <name>Mg(2+)</name>
        <dbReference type="ChEBI" id="CHEBI:18420"/>
    </cofactor>
    <text evidence="10 12">Binds 1 Mg(2+) ion per subunit.</text>
</comment>
<feature type="binding site" evidence="11">
    <location>
        <position position="245"/>
    </location>
    <ligand>
        <name>substrate</name>
    </ligand>
</feature>
<dbReference type="PANTHER" id="PTHR11130">
    <property type="entry name" value="GLUTATHIONE SYNTHETASE"/>
    <property type="match status" value="1"/>
</dbReference>
<dbReference type="InterPro" id="IPR016185">
    <property type="entry name" value="PreATP-grasp_dom_sf"/>
</dbReference>
<feature type="binding site" evidence="13">
    <location>
        <begin position="485"/>
        <end position="486"/>
    </location>
    <ligand>
        <name>substrate</name>
    </ligand>
</feature>
<sequence length="498" mass="54390">MADLLASIASSKSPPPAPTTAHAEKLGLTASQVTHFLSEATAYAAGHGMLVQAPEFRYAHLPYCLLPVPFPREQFELGIALSPLFALLVDRVASDPDWLHEQLHSVLAEDAFTRRLVALSKAVQKEGVVQTATLGIHRSDYMLHDDPTNATPAQILQVELNTISASFACMSSLASNLHRFLLERYKDEIPSGYYGCVGDLSIHLPQNPALHALPAALARAHAHYGNPSAVIVFVVQPSESNSVDQRWLEYTLWESHRIKVLRRSLHQLAKSELRGVSRQLWIDGVEVAVAYFRAGYTPTDYPSETEWTGRTVVERSHAIKCPNITYHLAGTKKVQQVLASPSQLRRFLSEDESVTVEKSFAGLYGLEQASPDLPRIKALVAANPQGFVLKPQREGGGNNLYGDDVVHAFATLTPAELESYILMERILPQEQPAVLVRNGTPVSGDTISELGMFSVALFDQGKAILNEHAGHLLRTKLSTTNEGGVAAGFAVLSSPFLI</sequence>
<proteinExistence type="inferred from homology"/>
<dbReference type="Gene3D" id="1.10.1080.10">
    <property type="entry name" value="Glutathione Synthetase, Chain A, domain 3"/>
    <property type="match status" value="1"/>
</dbReference>
<organism evidence="15">
    <name type="scientific">Aphanomyces invadans</name>
    <dbReference type="NCBI Taxonomy" id="157072"/>
    <lineage>
        <taxon>Eukaryota</taxon>
        <taxon>Sar</taxon>
        <taxon>Stramenopiles</taxon>
        <taxon>Oomycota</taxon>
        <taxon>Saprolegniomycetes</taxon>
        <taxon>Saprolegniales</taxon>
        <taxon>Verrucalvaceae</taxon>
        <taxon>Aphanomyces</taxon>
    </lineage>
</organism>
<comment type="catalytic activity">
    <reaction evidence="10">
        <text>gamma-L-glutamyl-L-cysteine + glycine + ATP = glutathione + ADP + phosphate + H(+)</text>
        <dbReference type="Rhea" id="RHEA:13557"/>
        <dbReference type="ChEBI" id="CHEBI:15378"/>
        <dbReference type="ChEBI" id="CHEBI:30616"/>
        <dbReference type="ChEBI" id="CHEBI:43474"/>
        <dbReference type="ChEBI" id="CHEBI:57305"/>
        <dbReference type="ChEBI" id="CHEBI:57925"/>
        <dbReference type="ChEBI" id="CHEBI:58173"/>
        <dbReference type="ChEBI" id="CHEBI:456216"/>
        <dbReference type="EC" id="6.3.2.3"/>
    </reaction>
</comment>
<comment type="subunit">
    <text evidence="3">Homodimer.</text>
</comment>
<dbReference type="Gene3D" id="3.30.1490.50">
    <property type="match status" value="1"/>
</dbReference>
<evidence type="ECO:0000256" key="9">
    <source>
        <dbReference type="ARBA" id="ARBA00022842"/>
    </source>
</evidence>
<evidence type="ECO:0000256" key="6">
    <source>
        <dbReference type="ARBA" id="ARBA00022723"/>
    </source>
</evidence>
<dbReference type="GO" id="GO:0043295">
    <property type="term" value="F:glutathione binding"/>
    <property type="evidence" value="ECO:0007669"/>
    <property type="project" value="UniProtKB-UniRule"/>
</dbReference>
<feature type="binding site" evidence="11">
    <location>
        <position position="401"/>
    </location>
    <ligand>
        <name>ATP</name>
        <dbReference type="ChEBI" id="CHEBI:30616"/>
    </ligand>
</feature>
<feature type="binding site" evidence="11">
    <location>
        <position position="159"/>
    </location>
    <ligand>
        <name>ATP</name>
        <dbReference type="ChEBI" id="CHEBI:30616"/>
    </ligand>
</feature>
<feature type="domain" description="Glutathione synthase substrate-binding" evidence="14">
    <location>
        <begin position="229"/>
        <end position="329"/>
    </location>
</feature>
<dbReference type="InterPro" id="IPR037013">
    <property type="entry name" value="GSH-S_sub-bd_sf"/>
</dbReference>
<feature type="binding site" evidence="11">
    <location>
        <position position="449"/>
    </location>
    <ligand>
        <name>ATP</name>
        <dbReference type="ChEBI" id="CHEBI:30616"/>
    </ligand>
</feature>
<protein>
    <recommendedName>
        <fullName evidence="10">Glutathione synthetase</fullName>
        <shortName evidence="10">GSH-S</shortName>
        <ecNumber evidence="10">6.3.2.3</ecNumber>
    </recommendedName>
</protein>
<evidence type="ECO:0000256" key="5">
    <source>
        <dbReference type="ARBA" id="ARBA00022684"/>
    </source>
</evidence>
<dbReference type="EMBL" id="KI914043">
    <property type="protein sequence ID" value="ETV90386.1"/>
    <property type="molecule type" value="Genomic_DNA"/>
</dbReference>
<feature type="binding site" evidence="12">
    <location>
        <position position="159"/>
    </location>
    <ligand>
        <name>Mg(2+)</name>
        <dbReference type="ChEBI" id="CHEBI:18420"/>
    </ligand>
</feature>
<dbReference type="RefSeq" id="XP_008880968.1">
    <property type="nucleotide sequence ID" value="XM_008882746.1"/>
</dbReference>
<feature type="binding site" evidence="13">
    <location>
        <begin position="293"/>
        <end position="296"/>
    </location>
    <ligand>
        <name>substrate</name>
    </ligand>
</feature>
<dbReference type="InterPro" id="IPR005615">
    <property type="entry name" value="Glutathione_synthase"/>
</dbReference>
<dbReference type="Pfam" id="PF03199">
    <property type="entry name" value="GSH_synthase"/>
    <property type="match status" value="1"/>
</dbReference>
<dbReference type="OrthoDB" id="2020073at2759"/>
<keyword evidence="4 10" id="KW-0436">Ligase</keyword>
<feature type="binding site" evidence="13">
    <location>
        <begin position="239"/>
        <end position="241"/>
    </location>
    <ligand>
        <name>substrate</name>
    </ligand>
</feature>
<feature type="binding site" evidence="12">
    <location>
        <position position="394"/>
    </location>
    <ligand>
        <name>Mg(2+)</name>
        <dbReference type="ChEBI" id="CHEBI:18420"/>
    </ligand>
</feature>
<dbReference type="STRING" id="157072.A0A024T9W1"/>
<dbReference type="VEuPathDB" id="FungiDB:H310_14815"/>
<dbReference type="InterPro" id="IPR004887">
    <property type="entry name" value="GSH_synth_subst-bd"/>
</dbReference>
<dbReference type="FunFam" id="3.40.50.1760:FF:000001">
    <property type="entry name" value="Glutathione synthetase"/>
    <property type="match status" value="1"/>
</dbReference>
<feature type="binding site" evidence="11">
    <location>
        <begin position="390"/>
        <end position="399"/>
    </location>
    <ligand>
        <name>ATP</name>
        <dbReference type="ChEBI" id="CHEBI:30616"/>
    </ligand>
</feature>
<dbReference type="GO" id="GO:0005829">
    <property type="term" value="C:cytosol"/>
    <property type="evidence" value="ECO:0007669"/>
    <property type="project" value="TreeGrafter"/>
</dbReference>
<accession>A0A024T9W1</accession>
<feature type="binding site" evidence="11">
    <location>
        <position position="474"/>
    </location>
    <ligand>
        <name>substrate</name>
    </ligand>
</feature>
<reference evidence="15" key="1">
    <citation type="submission" date="2013-12" db="EMBL/GenBank/DDBJ databases">
        <title>The Genome Sequence of Aphanomyces invadans NJM9701.</title>
        <authorList>
            <consortium name="The Broad Institute Genomics Platform"/>
            <person name="Russ C."/>
            <person name="Tyler B."/>
            <person name="van West P."/>
            <person name="Dieguez-Uribeondo J."/>
            <person name="Young S.K."/>
            <person name="Zeng Q."/>
            <person name="Gargeya S."/>
            <person name="Fitzgerald M."/>
            <person name="Abouelleil A."/>
            <person name="Alvarado L."/>
            <person name="Chapman S.B."/>
            <person name="Gainer-Dewar J."/>
            <person name="Goldberg J."/>
            <person name="Griggs A."/>
            <person name="Gujja S."/>
            <person name="Hansen M."/>
            <person name="Howarth C."/>
            <person name="Imamovic A."/>
            <person name="Ireland A."/>
            <person name="Larimer J."/>
            <person name="McCowan C."/>
            <person name="Murphy C."/>
            <person name="Pearson M."/>
            <person name="Poon T.W."/>
            <person name="Priest M."/>
            <person name="Roberts A."/>
            <person name="Saif S."/>
            <person name="Shea T."/>
            <person name="Sykes S."/>
            <person name="Wortman J."/>
            <person name="Nusbaum C."/>
            <person name="Birren B."/>
        </authorList>
    </citation>
    <scope>NUCLEOTIDE SEQUENCE [LARGE SCALE GENOMIC DNA]</scope>
    <source>
        <strain evidence="15">NJM9701</strain>
    </source>
</reference>
<dbReference type="GeneID" id="20091865"/>
<evidence type="ECO:0000256" key="8">
    <source>
        <dbReference type="ARBA" id="ARBA00022840"/>
    </source>
</evidence>
<feature type="binding site" evidence="11">
    <location>
        <position position="138"/>
    </location>
    <ligand>
        <name>substrate</name>
    </ligand>
</feature>
<evidence type="ECO:0000256" key="12">
    <source>
        <dbReference type="PIRSR" id="PIRSR001558-2"/>
    </source>
</evidence>
<dbReference type="InterPro" id="IPR014709">
    <property type="entry name" value="Glutathione_synthase_C_euk"/>
</dbReference>
<feature type="binding site" evidence="12">
    <location>
        <position position="161"/>
    </location>
    <ligand>
        <name>Mg(2+)</name>
        <dbReference type="ChEBI" id="CHEBI:18420"/>
    </ligand>
</feature>
<dbReference type="AlphaFoldDB" id="A0A024T9W1"/>
<dbReference type="SUPFAM" id="SSF52440">
    <property type="entry name" value="PreATP-grasp domain"/>
    <property type="match status" value="1"/>
</dbReference>